<dbReference type="EMBL" id="ASPP01002479">
    <property type="protein sequence ID" value="ETO34538.1"/>
    <property type="molecule type" value="Genomic_DNA"/>
</dbReference>
<gene>
    <name evidence="3" type="ORF">RFI_02554</name>
</gene>
<evidence type="ECO:0000313" key="4">
    <source>
        <dbReference type="Proteomes" id="UP000023152"/>
    </source>
</evidence>
<evidence type="ECO:0000313" key="3">
    <source>
        <dbReference type="EMBL" id="ETO34538.1"/>
    </source>
</evidence>
<feature type="coiled-coil region" evidence="1">
    <location>
        <begin position="446"/>
        <end position="473"/>
    </location>
</feature>
<feature type="region of interest" description="Disordered" evidence="2">
    <location>
        <begin position="809"/>
        <end position="876"/>
    </location>
</feature>
<dbReference type="Proteomes" id="UP000023152">
    <property type="component" value="Unassembled WGS sequence"/>
</dbReference>
<comment type="caution">
    <text evidence="3">The sequence shown here is derived from an EMBL/GenBank/DDBJ whole genome shotgun (WGS) entry which is preliminary data.</text>
</comment>
<keyword evidence="4" id="KW-1185">Reference proteome</keyword>
<protein>
    <submittedName>
        <fullName evidence="3">Uncharacterized protein</fullName>
    </submittedName>
</protein>
<feature type="compositionally biased region" description="Basic and acidic residues" evidence="2">
    <location>
        <begin position="818"/>
        <end position="876"/>
    </location>
</feature>
<keyword evidence="1" id="KW-0175">Coiled coil</keyword>
<proteinExistence type="predicted"/>
<name>X6P8U9_RETFI</name>
<evidence type="ECO:0000256" key="2">
    <source>
        <dbReference type="SAM" id="MobiDB-lite"/>
    </source>
</evidence>
<dbReference type="AlphaFoldDB" id="X6P8U9"/>
<evidence type="ECO:0000256" key="1">
    <source>
        <dbReference type="SAM" id="Coils"/>
    </source>
</evidence>
<dbReference type="Gene3D" id="2.30.30.140">
    <property type="match status" value="1"/>
</dbReference>
<reference evidence="3 4" key="1">
    <citation type="journal article" date="2013" name="Curr. Biol.">
        <title>The Genome of the Foraminiferan Reticulomyxa filosa.</title>
        <authorList>
            <person name="Glockner G."/>
            <person name="Hulsmann N."/>
            <person name="Schleicher M."/>
            <person name="Noegel A.A."/>
            <person name="Eichinger L."/>
            <person name="Gallinger C."/>
            <person name="Pawlowski J."/>
            <person name="Sierra R."/>
            <person name="Euteneuer U."/>
            <person name="Pillet L."/>
            <person name="Moustafa A."/>
            <person name="Platzer M."/>
            <person name="Groth M."/>
            <person name="Szafranski K."/>
            <person name="Schliwa M."/>
        </authorList>
    </citation>
    <scope>NUCLEOTIDE SEQUENCE [LARGE SCALE GENOMIC DNA]</scope>
</reference>
<sequence length="898" mass="104875">MEDTNRNANTSADLTYKSEYMSRSRRNFREMTTTDSETRTSEGTCAKLSQNSNEVETTPNKKVKKGIAVPKVCNKMAIKFIVIKTIDWDASNLHTCRNETYLLHVDMDNRFIDLVGSLYDCGFVFAKCRYCGTKVKKMKSVLDSEVENNGHIFVCEKRHKQNMLTVLHSSIRIWLPLHLLLPIYAEESPGTTPTKPHVNGITMERLRQVSCLYQQQWTELPMDQLHMKFRDLKTSRTESISKTNLSMSCDDNVPTVLLEMFDTKNSVWPIGQRYHPNSTKVAIWDELRIGDMVQACDRKQGWFAGYIRMMDCLKRQVCVHWLFWDKQRDEWVPLRRVKPINNYLLYYNLPFDAMNDLKPDQLIYQQIPLRRVFGSKDITHLLTQVSDIFCTNKDIKVNDKDCDVDIASVGDWSMQGYFQKLQHFHSLKQHITKQTHVTEIAQRDQHGAIETKIKMYQEKLKRLEMELHASRTKILKQSAMEHRMGNLCAAFKRWREEIEMDFLEWKTEDVKCWVKCILDHNLSDKDDNNNNANQEIMNALLAHVEHFQVCGKDLIDINDLLLLFLTFLHKKCDRNTVLLHVNKLKNIHAKKSNPSAECPTCCGSDAIKGLVPCGHIGFCTQCALRCFNFADYCTYILFLSSKAFNSMTQSLDQNNFQIKYYIQNDMAQKIHTYSNHNVRYFYHDFEKKINQQYYQYFKLVAIFFINAYIQSYLKKLYFDNFIHAKLFMISTLFAYNRLYFIKFLVTNDMLENILYTGVMFKNTFFFTIYMVAICDMCEIKGTISQKFDIFDCNEQYDFTINIMSKEDSNLPTTKKGKAKEVDNQRNRESQLHKNTESKVAEESISKEEEAVVSKEKGLEESKKDEKMAAKAHDPREHVTLVLIGHSKSGKSATSGQIM</sequence>
<organism evidence="3 4">
    <name type="scientific">Reticulomyxa filosa</name>
    <dbReference type="NCBI Taxonomy" id="46433"/>
    <lineage>
        <taxon>Eukaryota</taxon>
        <taxon>Sar</taxon>
        <taxon>Rhizaria</taxon>
        <taxon>Retaria</taxon>
        <taxon>Foraminifera</taxon>
        <taxon>Monothalamids</taxon>
        <taxon>Reticulomyxidae</taxon>
        <taxon>Reticulomyxa</taxon>
    </lineage>
</organism>
<accession>X6P8U9</accession>